<evidence type="ECO:0000313" key="2">
    <source>
        <dbReference type="Proteomes" id="UP000829476"/>
    </source>
</evidence>
<keyword evidence="2" id="KW-1185">Reference proteome</keyword>
<evidence type="ECO:0008006" key="3">
    <source>
        <dbReference type="Google" id="ProtNLM"/>
    </source>
</evidence>
<dbReference type="PROSITE" id="PS51257">
    <property type="entry name" value="PROKAR_LIPOPROTEIN"/>
    <property type="match status" value="1"/>
</dbReference>
<dbReference type="EMBL" id="CP094326">
    <property type="protein sequence ID" value="UNY99548.1"/>
    <property type="molecule type" value="Genomic_DNA"/>
</dbReference>
<dbReference type="RefSeq" id="WP_242937921.1">
    <property type="nucleotide sequence ID" value="NZ_CP094326.1"/>
</dbReference>
<evidence type="ECO:0000313" key="1">
    <source>
        <dbReference type="EMBL" id="UNY99548.1"/>
    </source>
</evidence>
<gene>
    <name evidence="1" type="ORF">MQE36_04185</name>
</gene>
<organism evidence="1 2">
    <name type="scientific">Zhouia spongiae</name>
    <dbReference type="NCBI Taxonomy" id="2202721"/>
    <lineage>
        <taxon>Bacteria</taxon>
        <taxon>Pseudomonadati</taxon>
        <taxon>Bacteroidota</taxon>
        <taxon>Flavobacteriia</taxon>
        <taxon>Flavobacteriales</taxon>
        <taxon>Flavobacteriaceae</taxon>
        <taxon>Zhouia</taxon>
    </lineage>
</organism>
<sequence>MKKMNALMPGLFVSVFLISCSDSTSDEFDEANGGVEEKLITQLDLASVQDETENSSVYLTYDADLRLSKASNGMESSTFVYEDDELSDVTGGNSGSVFNIEELYQSPYGAFETGKVLEYDDNKNPSLIEFYEEEYDYENDTYTDLVYTAEVSYDEAPSPYFFTLKAAGVIDVLDKVQLNFSASPESAEILKAKALFPVNNISKILYKDEKGNPVYEIKADYVYDDDNYPVSATISAKDLGNNETLVYTLNYKYMQK</sequence>
<name>A0ABY3YPB5_9FLAO</name>
<proteinExistence type="predicted"/>
<protein>
    <recommendedName>
        <fullName evidence="3">DUF4595 domain-containing protein</fullName>
    </recommendedName>
</protein>
<reference evidence="1 2" key="1">
    <citation type="journal article" date="2018" name="Int. J. Syst. Evol. Microbiol.">
        <title>Zhouia spongiae sp. nov., isolated from a marine sponge.</title>
        <authorList>
            <person name="Zhuang L."/>
            <person name="Lin B."/>
            <person name="Qin F."/>
            <person name="Luo L."/>
        </authorList>
    </citation>
    <scope>NUCLEOTIDE SEQUENCE [LARGE SCALE GENOMIC DNA]</scope>
    <source>
        <strain evidence="1 2">HN-Y44</strain>
    </source>
</reference>
<dbReference type="Proteomes" id="UP000829476">
    <property type="component" value="Chromosome"/>
</dbReference>
<accession>A0ABY3YPB5</accession>